<dbReference type="WBParaSite" id="SVE_1642100.1">
    <property type="protein sequence ID" value="SVE_1642100.1"/>
    <property type="gene ID" value="SVE_1642100"/>
</dbReference>
<evidence type="ECO:0000256" key="1">
    <source>
        <dbReference type="SAM" id="Phobius"/>
    </source>
</evidence>
<keyword evidence="1" id="KW-1133">Transmembrane helix</keyword>
<feature type="transmembrane region" description="Helical" evidence="1">
    <location>
        <begin position="17"/>
        <end position="36"/>
    </location>
</feature>
<keyword evidence="2" id="KW-1185">Reference proteome</keyword>
<dbReference type="AlphaFoldDB" id="A0A0K0FVQ4"/>
<keyword evidence="1" id="KW-0812">Transmembrane</keyword>
<organism evidence="2 3">
    <name type="scientific">Strongyloides venezuelensis</name>
    <name type="common">Threadworm</name>
    <dbReference type="NCBI Taxonomy" id="75913"/>
    <lineage>
        <taxon>Eukaryota</taxon>
        <taxon>Metazoa</taxon>
        <taxon>Ecdysozoa</taxon>
        <taxon>Nematoda</taxon>
        <taxon>Chromadorea</taxon>
        <taxon>Rhabditida</taxon>
        <taxon>Tylenchina</taxon>
        <taxon>Panagrolaimomorpha</taxon>
        <taxon>Strongyloidoidea</taxon>
        <taxon>Strongyloididae</taxon>
        <taxon>Strongyloides</taxon>
    </lineage>
</organism>
<proteinExistence type="predicted"/>
<evidence type="ECO:0000313" key="2">
    <source>
        <dbReference type="Proteomes" id="UP000035680"/>
    </source>
</evidence>
<accession>A0A0K0FVQ4</accession>
<keyword evidence="1" id="KW-0472">Membrane</keyword>
<protein>
    <submittedName>
        <fullName evidence="3">PIR Superfamily Protein</fullName>
    </submittedName>
</protein>
<evidence type="ECO:0000313" key="3">
    <source>
        <dbReference type="WBParaSite" id="SVE_1642100.1"/>
    </source>
</evidence>
<reference evidence="2" key="1">
    <citation type="submission" date="2014-07" db="EMBL/GenBank/DDBJ databases">
        <authorList>
            <person name="Martin A.A"/>
            <person name="De Silva N."/>
        </authorList>
    </citation>
    <scope>NUCLEOTIDE SEQUENCE</scope>
</reference>
<name>A0A0K0FVQ4_STRVS</name>
<reference evidence="3" key="2">
    <citation type="submission" date="2015-08" db="UniProtKB">
        <authorList>
            <consortium name="WormBaseParasite"/>
        </authorList>
    </citation>
    <scope>IDENTIFICATION</scope>
</reference>
<dbReference type="Proteomes" id="UP000035680">
    <property type="component" value="Unassembled WGS sequence"/>
</dbReference>
<sequence length="66" mass="7969">MIYYQNMTTMKDTDSQLYVLFIAISVILSISLFYILKFFKCPNRIEDMNFTKDNSSKDFYHVIYDM</sequence>